<feature type="transmembrane region" description="Helical" evidence="7">
    <location>
        <begin position="278"/>
        <end position="295"/>
    </location>
</feature>
<dbReference type="InterPro" id="IPR001851">
    <property type="entry name" value="ABC_transp_permease"/>
</dbReference>
<keyword evidence="2" id="KW-1003">Cell membrane</keyword>
<feature type="transmembrane region" description="Helical" evidence="7">
    <location>
        <begin position="147"/>
        <end position="168"/>
    </location>
</feature>
<dbReference type="Proteomes" id="UP001597187">
    <property type="component" value="Unassembled WGS sequence"/>
</dbReference>
<feature type="transmembrane region" description="Helical" evidence="7">
    <location>
        <begin position="115"/>
        <end position="140"/>
    </location>
</feature>
<feature type="transmembrane region" description="Helical" evidence="7">
    <location>
        <begin position="225"/>
        <end position="242"/>
    </location>
</feature>
<evidence type="ECO:0000313" key="9">
    <source>
        <dbReference type="Proteomes" id="UP001597187"/>
    </source>
</evidence>
<evidence type="ECO:0000256" key="2">
    <source>
        <dbReference type="ARBA" id="ARBA00022475"/>
    </source>
</evidence>
<dbReference type="EMBL" id="JBHUDC010000008">
    <property type="protein sequence ID" value="MFD1515084.1"/>
    <property type="molecule type" value="Genomic_DNA"/>
</dbReference>
<dbReference type="PANTHER" id="PTHR30482">
    <property type="entry name" value="HIGH-AFFINITY BRANCHED-CHAIN AMINO ACID TRANSPORT SYSTEM PERMEASE"/>
    <property type="match status" value="1"/>
</dbReference>
<keyword evidence="4 7" id="KW-1133">Transmembrane helix</keyword>
<evidence type="ECO:0000256" key="6">
    <source>
        <dbReference type="SAM" id="MobiDB-lite"/>
    </source>
</evidence>
<dbReference type="AlphaFoldDB" id="A0ABD6B1Z4"/>
<evidence type="ECO:0000256" key="7">
    <source>
        <dbReference type="SAM" id="Phobius"/>
    </source>
</evidence>
<dbReference type="CDD" id="cd06581">
    <property type="entry name" value="TM_PBP1_LivM_like"/>
    <property type="match status" value="1"/>
</dbReference>
<evidence type="ECO:0000313" key="8">
    <source>
        <dbReference type="EMBL" id="MFD1515084.1"/>
    </source>
</evidence>
<feature type="transmembrane region" description="Helical" evidence="7">
    <location>
        <begin position="52"/>
        <end position="76"/>
    </location>
</feature>
<keyword evidence="9" id="KW-1185">Reference proteome</keyword>
<sequence length="449" mass="47458">MSNSPRERLSVLRTRFSQGGGVNDAALLLVTMLALWVLFAAVGMYLQYDTAGVLGTVVNMTFLVAVYALAVLALNLQWGYAGLFNIGVAGFMAVGAYSVGILSGDPGGTPAGFGLPLPIGILGAMLIAALVGLVAAFPALRLRADYLAIATVAMSEIIRTTLLARPFAEITGAGQGFRNFPSNPARTLYYENPGDVTSEPNAIGEAVFGVFESLGVARTNLVVDLTYALLLLVIVGIVYVLSRRTGNSPFGRVLKAIREDELVAESLGKDTRLFKIKIFMLGCALMGLAGALWQGLGNQSVNPTTNFLPVLTFYIFIALIVGGSGSNTGSVLGGAVFAALLFLLPTYISNIVSTFNLTLPRPNSAVEAVTPLFSADPMPLVGFVVANIDSMRFIIIGVLLVWLMQNRPDGLLGHRKEVASSVDLMQRDRKRGQTAATDGGRSQGGESDE</sequence>
<dbReference type="GO" id="GO:0005886">
    <property type="term" value="C:plasma membrane"/>
    <property type="evidence" value="ECO:0007669"/>
    <property type="project" value="UniProtKB-SubCell"/>
</dbReference>
<reference evidence="8 9" key="1">
    <citation type="journal article" date="2019" name="Int. J. Syst. Evol. Microbiol.">
        <title>The Global Catalogue of Microorganisms (GCM) 10K type strain sequencing project: providing services to taxonomists for standard genome sequencing and annotation.</title>
        <authorList>
            <consortium name="The Broad Institute Genomics Platform"/>
            <consortium name="The Broad Institute Genome Sequencing Center for Infectious Disease"/>
            <person name="Wu L."/>
            <person name="Ma J."/>
        </authorList>
    </citation>
    <scope>NUCLEOTIDE SEQUENCE [LARGE SCALE GENOMIC DNA]</scope>
    <source>
        <strain evidence="8 9">CGMCC 1.12563</strain>
    </source>
</reference>
<keyword evidence="3 7" id="KW-0812">Transmembrane</keyword>
<evidence type="ECO:0000256" key="4">
    <source>
        <dbReference type="ARBA" id="ARBA00022989"/>
    </source>
</evidence>
<protein>
    <submittedName>
        <fullName evidence="8">Branched-chain amino acid ABC transporter permease</fullName>
    </submittedName>
</protein>
<feature type="transmembrane region" description="Helical" evidence="7">
    <location>
        <begin position="331"/>
        <end position="352"/>
    </location>
</feature>
<accession>A0ABD6B1Z4</accession>
<dbReference type="PANTHER" id="PTHR30482:SF10">
    <property type="entry name" value="HIGH-AFFINITY BRANCHED-CHAIN AMINO ACID TRANSPORT PROTEIN BRAE"/>
    <property type="match status" value="1"/>
</dbReference>
<comment type="caution">
    <text evidence="8">The sequence shown here is derived from an EMBL/GenBank/DDBJ whole genome shotgun (WGS) entry which is preliminary data.</text>
</comment>
<comment type="subcellular location">
    <subcellularLocation>
        <location evidence="1">Cell membrane</location>
        <topology evidence="1">Multi-pass membrane protein</topology>
    </subcellularLocation>
</comment>
<name>A0ABD6B1Z4_9EURY</name>
<proteinExistence type="predicted"/>
<feature type="transmembrane region" description="Helical" evidence="7">
    <location>
        <begin position="380"/>
        <end position="403"/>
    </location>
</feature>
<evidence type="ECO:0000256" key="1">
    <source>
        <dbReference type="ARBA" id="ARBA00004651"/>
    </source>
</evidence>
<feature type="region of interest" description="Disordered" evidence="6">
    <location>
        <begin position="426"/>
        <end position="449"/>
    </location>
</feature>
<feature type="transmembrane region" description="Helical" evidence="7">
    <location>
        <begin position="307"/>
        <end position="324"/>
    </location>
</feature>
<organism evidence="8 9">
    <name type="scientific">Halomarina rubra</name>
    <dbReference type="NCBI Taxonomy" id="2071873"/>
    <lineage>
        <taxon>Archaea</taxon>
        <taxon>Methanobacteriati</taxon>
        <taxon>Methanobacteriota</taxon>
        <taxon>Stenosarchaea group</taxon>
        <taxon>Halobacteria</taxon>
        <taxon>Halobacteriales</taxon>
        <taxon>Natronomonadaceae</taxon>
        <taxon>Halomarina</taxon>
    </lineage>
</organism>
<dbReference type="RefSeq" id="WP_250875008.1">
    <property type="nucleotide sequence ID" value="NZ_JALXFV010000008.1"/>
</dbReference>
<dbReference type="Pfam" id="PF02653">
    <property type="entry name" value="BPD_transp_2"/>
    <property type="match status" value="1"/>
</dbReference>
<gene>
    <name evidence="8" type="ORF">ACFSBT_17525</name>
</gene>
<evidence type="ECO:0000256" key="5">
    <source>
        <dbReference type="ARBA" id="ARBA00023136"/>
    </source>
</evidence>
<feature type="transmembrane region" description="Helical" evidence="7">
    <location>
        <begin position="83"/>
        <end position="103"/>
    </location>
</feature>
<keyword evidence="5 7" id="KW-0472">Membrane</keyword>
<dbReference type="InterPro" id="IPR043428">
    <property type="entry name" value="LivM-like"/>
</dbReference>
<evidence type="ECO:0000256" key="3">
    <source>
        <dbReference type="ARBA" id="ARBA00022692"/>
    </source>
</evidence>
<feature type="transmembrane region" description="Helical" evidence="7">
    <location>
        <begin position="21"/>
        <end position="46"/>
    </location>
</feature>